<organism evidence="3 4">
    <name type="scientific">Streptodolium elevatio</name>
    <dbReference type="NCBI Taxonomy" id="3157996"/>
    <lineage>
        <taxon>Bacteria</taxon>
        <taxon>Bacillati</taxon>
        <taxon>Actinomycetota</taxon>
        <taxon>Actinomycetes</taxon>
        <taxon>Kitasatosporales</taxon>
        <taxon>Streptomycetaceae</taxon>
        <taxon>Streptodolium</taxon>
    </lineage>
</organism>
<accession>A0ABV3DP23</accession>
<evidence type="ECO:0000313" key="3">
    <source>
        <dbReference type="EMBL" id="MEU8137451.1"/>
    </source>
</evidence>
<evidence type="ECO:0000313" key="4">
    <source>
        <dbReference type="Proteomes" id="UP001551482"/>
    </source>
</evidence>
<gene>
    <name evidence="3" type="ORF">AB0C36_28560</name>
</gene>
<proteinExistence type="predicted"/>
<dbReference type="Proteomes" id="UP001551482">
    <property type="component" value="Unassembled WGS sequence"/>
</dbReference>
<dbReference type="SUPFAM" id="SSF51556">
    <property type="entry name" value="Metallo-dependent hydrolases"/>
    <property type="match status" value="1"/>
</dbReference>
<dbReference type="Pfam" id="PF07969">
    <property type="entry name" value="Amidohydro_3"/>
    <property type="match status" value="2"/>
</dbReference>
<feature type="region of interest" description="Disordered" evidence="1">
    <location>
        <begin position="531"/>
        <end position="616"/>
    </location>
</feature>
<dbReference type="Gene3D" id="2.30.40.10">
    <property type="entry name" value="Urease, subunit C, domain 1"/>
    <property type="match status" value="1"/>
</dbReference>
<dbReference type="EMBL" id="JBEZFP010000089">
    <property type="protein sequence ID" value="MEU8137451.1"/>
    <property type="molecule type" value="Genomic_DNA"/>
</dbReference>
<dbReference type="RefSeq" id="WP_358359369.1">
    <property type="nucleotide sequence ID" value="NZ_JBEZFP010000089.1"/>
</dbReference>
<comment type="caution">
    <text evidence="3">The sequence shown here is derived from an EMBL/GenBank/DDBJ whole genome shotgun (WGS) entry which is preliminary data.</text>
</comment>
<evidence type="ECO:0000256" key="1">
    <source>
        <dbReference type="SAM" id="MobiDB-lite"/>
    </source>
</evidence>
<keyword evidence="4" id="KW-1185">Reference proteome</keyword>
<feature type="domain" description="Amidohydrolase 3" evidence="2">
    <location>
        <begin position="367"/>
        <end position="529"/>
    </location>
</feature>
<dbReference type="Gene3D" id="3.20.20.140">
    <property type="entry name" value="Metal-dependent hydrolases"/>
    <property type="match status" value="2"/>
</dbReference>
<dbReference type="SUPFAM" id="SSF51338">
    <property type="entry name" value="Composite domain of metallo-dependent hydrolases"/>
    <property type="match status" value="1"/>
</dbReference>
<protein>
    <submittedName>
        <fullName evidence="3">Amidohydrolase family protein</fullName>
    </submittedName>
</protein>
<dbReference type="PANTHER" id="PTHR11647:SF1">
    <property type="entry name" value="COLLAPSIN RESPONSE MEDIATOR PROTEIN"/>
    <property type="match status" value="1"/>
</dbReference>
<dbReference type="Gene3D" id="3.30.1490.130">
    <property type="entry name" value="D-aminoacylase. Domain 3"/>
    <property type="match status" value="1"/>
</dbReference>
<dbReference type="InterPro" id="IPR023100">
    <property type="entry name" value="D-aminoacylase_insert_dom_sf"/>
</dbReference>
<name>A0ABV3DP23_9ACTN</name>
<dbReference type="InterPro" id="IPR011059">
    <property type="entry name" value="Metal-dep_hydrolase_composite"/>
</dbReference>
<reference evidence="3 4" key="1">
    <citation type="submission" date="2024-06" db="EMBL/GenBank/DDBJ databases">
        <title>The Natural Products Discovery Center: Release of the First 8490 Sequenced Strains for Exploring Actinobacteria Biosynthetic Diversity.</title>
        <authorList>
            <person name="Kalkreuter E."/>
            <person name="Kautsar S.A."/>
            <person name="Yang D."/>
            <person name="Bader C.D."/>
            <person name="Teijaro C.N."/>
            <person name="Fluegel L."/>
            <person name="Davis C.M."/>
            <person name="Simpson J.R."/>
            <person name="Lauterbach L."/>
            <person name="Steele A.D."/>
            <person name="Gui C."/>
            <person name="Meng S."/>
            <person name="Li G."/>
            <person name="Viehrig K."/>
            <person name="Ye F."/>
            <person name="Su P."/>
            <person name="Kiefer A.F."/>
            <person name="Nichols A."/>
            <person name="Cepeda A.J."/>
            <person name="Yan W."/>
            <person name="Fan B."/>
            <person name="Jiang Y."/>
            <person name="Adhikari A."/>
            <person name="Zheng C.-J."/>
            <person name="Schuster L."/>
            <person name="Cowan T.M."/>
            <person name="Smanski M.J."/>
            <person name="Chevrette M.G."/>
            <person name="De Carvalho L.P.S."/>
            <person name="Shen B."/>
        </authorList>
    </citation>
    <scope>NUCLEOTIDE SEQUENCE [LARGE SCALE GENOMIC DNA]</scope>
    <source>
        <strain evidence="3 4">NPDC048946</strain>
    </source>
</reference>
<dbReference type="InterPro" id="IPR032466">
    <property type="entry name" value="Metal_Hydrolase"/>
</dbReference>
<feature type="compositionally biased region" description="Basic and acidic residues" evidence="1">
    <location>
        <begin position="531"/>
        <end position="547"/>
    </location>
</feature>
<dbReference type="InterPro" id="IPR013108">
    <property type="entry name" value="Amidohydro_3"/>
</dbReference>
<feature type="domain" description="Amidohydrolase 3" evidence="2">
    <location>
        <begin position="50"/>
        <end position="261"/>
    </location>
</feature>
<dbReference type="InterPro" id="IPR050378">
    <property type="entry name" value="Metallo-dep_Hydrolases_sf"/>
</dbReference>
<sequence>MSGAFKAGARVVVRGGEVVDGSGAPAFRADVLVVDGRVEELGPDLTGDHILDATGCVVAPGFIDVHTHYDAQVFWDPACTPSSYHGVTTAVLGNCGFSLAPCRPERRALMVRMLHDLEDMRTDTLEEGVDWGFATFADYLDAVERLGPDINLAAYVGHSAVRIDVMGEDAYEREATVTEIVEMRQVVRDALAAGAIGFATSASPTGRRCPSRFANLEETVGMLAELRDAGRGIASFVPGGELDHAALYALQPEIGRPFTWTAMLALADGRHRDWVELHREGVETGAAVHPQVSCRPLVAQTTLLAPFALRAPCLAELEGRSPVLRAAAYRDRTWRERLEQELGQGLLAPRWDRWYVAESPTRPSWHGRSVTEIAEERGVAPLDAAFDTALDDDLATRFTVVLANDDEDEVAELLRLDGAVLGLSDAGAHPDQICDAVAPTDLLGGWVRERGVLTLEQAVRKLTGEVADLFGLAGRGYVRPGAAADLVVFDPDEVGPGPIRRVADFPANADRLTADAPTGLRHVLVRGVPIRRDGAPVGKPRDAEGRSPGRVLRHGIDAALFTPPGREPGIAQSPVDGTAGGLGSPRGPVDDTAGGLGTPQGPVDGIAKARGKHARD</sequence>
<evidence type="ECO:0000259" key="2">
    <source>
        <dbReference type="Pfam" id="PF07969"/>
    </source>
</evidence>
<dbReference type="PANTHER" id="PTHR11647">
    <property type="entry name" value="HYDRANTOINASE/DIHYDROPYRIMIDINASE FAMILY MEMBER"/>
    <property type="match status" value="1"/>
</dbReference>